<proteinExistence type="predicted"/>
<evidence type="ECO:0000313" key="2">
    <source>
        <dbReference type="Proteomes" id="UP000249748"/>
    </source>
</evidence>
<keyword evidence="2" id="KW-1185">Reference proteome</keyword>
<dbReference type="EMBL" id="KZ824542">
    <property type="protein sequence ID" value="RAK91238.1"/>
    <property type="molecule type" value="Genomic_DNA"/>
</dbReference>
<evidence type="ECO:0000313" key="1">
    <source>
        <dbReference type="EMBL" id="RAK91238.1"/>
    </source>
</evidence>
<protein>
    <submittedName>
        <fullName evidence="1">Uncharacterized protein</fullName>
    </submittedName>
</protein>
<gene>
    <name evidence="1" type="ORF">BO79DRAFT_80090</name>
</gene>
<sequence length="72" mass="7690">MVRLAAANHTGIESSSMPVHSGDSYAVVMLDVRSLFLSKTQVFRLMSKFLGSCSSLGFVHFVISILSVAPAS</sequence>
<name>A0ACD1IM93_9EURO</name>
<accession>A0ACD1IM93</accession>
<reference evidence="1" key="1">
    <citation type="submission" date="2018-02" db="EMBL/GenBank/DDBJ databases">
        <title>The genomes of Aspergillus section Nigri reveals drivers in fungal speciation.</title>
        <authorList>
            <consortium name="DOE Joint Genome Institute"/>
            <person name="Vesth T.C."/>
            <person name="Nybo J."/>
            <person name="Theobald S."/>
            <person name="Brandl J."/>
            <person name="Frisvad J.C."/>
            <person name="Nielsen K.F."/>
            <person name="Lyhne E.K."/>
            <person name="Kogle M.E."/>
            <person name="Kuo A."/>
            <person name="Riley R."/>
            <person name="Clum A."/>
            <person name="Nolan M."/>
            <person name="Lipzen A."/>
            <person name="Salamov A."/>
            <person name="Henrissat B."/>
            <person name="Wiebenga A."/>
            <person name="De vries R.P."/>
            <person name="Grigoriev I.V."/>
            <person name="Mortensen U.H."/>
            <person name="Andersen M.R."/>
            <person name="Baker S.E."/>
        </authorList>
    </citation>
    <scope>NUCLEOTIDE SEQUENCE</scope>
    <source>
        <strain evidence="1">CBS 115574</strain>
    </source>
</reference>
<dbReference type="Proteomes" id="UP000249748">
    <property type="component" value="Unassembled WGS sequence"/>
</dbReference>
<organism evidence="1 2">
    <name type="scientific">Aspergillus costaricaensis CBS 115574</name>
    <dbReference type="NCBI Taxonomy" id="1448317"/>
    <lineage>
        <taxon>Eukaryota</taxon>
        <taxon>Fungi</taxon>
        <taxon>Dikarya</taxon>
        <taxon>Ascomycota</taxon>
        <taxon>Pezizomycotina</taxon>
        <taxon>Eurotiomycetes</taxon>
        <taxon>Eurotiomycetidae</taxon>
        <taxon>Eurotiales</taxon>
        <taxon>Aspergillaceae</taxon>
        <taxon>Aspergillus</taxon>
        <taxon>Aspergillus subgen. Circumdati</taxon>
    </lineage>
</organism>